<dbReference type="SUPFAM" id="SSF81271">
    <property type="entry name" value="TGS-like"/>
    <property type="match status" value="1"/>
</dbReference>
<accession>A0A6N7IY05</accession>
<comment type="function">
    <text evidence="4">In eubacteria ppGpp (guanosine 3'-diphosphate 5'-diphosphate) is a mediator of the stringent response that coordinates a variety of cellular activities in response to changes in nutritional abundance.</text>
</comment>
<dbReference type="SUPFAM" id="SSF55021">
    <property type="entry name" value="ACT-like"/>
    <property type="match status" value="1"/>
</dbReference>
<dbReference type="CDD" id="cd05399">
    <property type="entry name" value="NT_Rel-Spo_like"/>
    <property type="match status" value="1"/>
</dbReference>
<dbReference type="CDD" id="cd00077">
    <property type="entry name" value="HDc"/>
    <property type="match status" value="1"/>
</dbReference>
<evidence type="ECO:0000313" key="8">
    <source>
        <dbReference type="EMBL" id="MQN01213.1"/>
    </source>
</evidence>
<feature type="domain" description="TGS" evidence="7">
    <location>
        <begin position="418"/>
        <end position="483"/>
    </location>
</feature>
<evidence type="ECO:0000256" key="3">
    <source>
        <dbReference type="ARBA" id="ARBA00048244"/>
    </source>
</evidence>
<feature type="domain" description="ACT" evidence="5">
    <location>
        <begin position="704"/>
        <end position="778"/>
    </location>
</feature>
<dbReference type="InterPro" id="IPR012675">
    <property type="entry name" value="Beta-grasp_dom_sf"/>
</dbReference>
<dbReference type="InterPro" id="IPR003607">
    <property type="entry name" value="HD/PDEase_dom"/>
</dbReference>
<proteinExistence type="inferred from homology"/>
<dbReference type="PANTHER" id="PTHR21262">
    <property type="entry name" value="GUANOSINE-3',5'-BIS DIPHOSPHATE 3'-PYROPHOSPHOHYDROLASE"/>
    <property type="match status" value="1"/>
</dbReference>
<dbReference type="InterPro" id="IPR006674">
    <property type="entry name" value="HD_domain"/>
</dbReference>
<dbReference type="InterPro" id="IPR045600">
    <property type="entry name" value="RelA/SpoT_AH_RIS"/>
</dbReference>
<comment type="similarity">
    <text evidence="4">Belongs to the relA/spoT family.</text>
</comment>
<protein>
    <recommendedName>
        <fullName evidence="2">GTP diphosphokinase</fullName>
        <ecNumber evidence="2">2.7.6.5</ecNumber>
    </recommendedName>
</protein>
<dbReference type="GO" id="GO:0008728">
    <property type="term" value="F:GTP diphosphokinase activity"/>
    <property type="evidence" value="ECO:0007669"/>
    <property type="project" value="UniProtKB-EC"/>
</dbReference>
<dbReference type="Gene3D" id="3.10.20.30">
    <property type="match status" value="1"/>
</dbReference>
<dbReference type="Pfam" id="PF04607">
    <property type="entry name" value="RelA_SpoT"/>
    <property type="match status" value="1"/>
</dbReference>
<dbReference type="Pfam" id="PF13291">
    <property type="entry name" value="ACT_4"/>
    <property type="match status" value="1"/>
</dbReference>
<comment type="caution">
    <text evidence="8">The sequence shown here is derived from an EMBL/GenBank/DDBJ whole genome shotgun (WGS) entry which is preliminary data.</text>
</comment>
<evidence type="ECO:0000256" key="2">
    <source>
        <dbReference type="ARBA" id="ARBA00013251"/>
    </source>
</evidence>
<evidence type="ECO:0000313" key="9">
    <source>
        <dbReference type="Proteomes" id="UP000460257"/>
    </source>
</evidence>
<dbReference type="Gene3D" id="3.30.460.10">
    <property type="entry name" value="Beta Polymerase, domain 2"/>
    <property type="match status" value="1"/>
</dbReference>
<dbReference type="PROSITE" id="PS51671">
    <property type="entry name" value="ACT"/>
    <property type="match status" value="1"/>
</dbReference>
<evidence type="ECO:0000259" key="7">
    <source>
        <dbReference type="PROSITE" id="PS51880"/>
    </source>
</evidence>
<dbReference type="InterPro" id="IPR004095">
    <property type="entry name" value="TGS"/>
</dbReference>
<dbReference type="PANTHER" id="PTHR21262:SF31">
    <property type="entry name" value="GTP PYROPHOSPHOKINASE"/>
    <property type="match status" value="1"/>
</dbReference>
<dbReference type="AlphaFoldDB" id="A0A6N7IY05"/>
<dbReference type="InterPro" id="IPR043519">
    <property type="entry name" value="NT_sf"/>
</dbReference>
<evidence type="ECO:0000256" key="4">
    <source>
        <dbReference type="RuleBase" id="RU003847"/>
    </source>
</evidence>
<name>A0A6N7IY05_9FIRM</name>
<dbReference type="GO" id="GO:0015970">
    <property type="term" value="P:guanosine tetraphosphate biosynthetic process"/>
    <property type="evidence" value="ECO:0007669"/>
    <property type="project" value="UniProtKB-UniPathway"/>
</dbReference>
<dbReference type="InterPro" id="IPR007685">
    <property type="entry name" value="RelA_SpoT"/>
</dbReference>
<gene>
    <name evidence="8" type="ORF">FRC54_04605</name>
</gene>
<dbReference type="EC" id="2.7.6.5" evidence="2"/>
<dbReference type="FunFam" id="1.10.3210.10:FF:000001">
    <property type="entry name" value="GTP pyrophosphokinase RelA"/>
    <property type="match status" value="1"/>
</dbReference>
<dbReference type="SUPFAM" id="SSF81301">
    <property type="entry name" value="Nucleotidyltransferase"/>
    <property type="match status" value="1"/>
</dbReference>
<dbReference type="Pfam" id="PF19296">
    <property type="entry name" value="RelA_AH_RIS"/>
    <property type="match status" value="1"/>
</dbReference>
<dbReference type="EMBL" id="VOGC01000004">
    <property type="protein sequence ID" value="MQN01213.1"/>
    <property type="molecule type" value="Genomic_DNA"/>
</dbReference>
<evidence type="ECO:0000256" key="1">
    <source>
        <dbReference type="ARBA" id="ARBA00004976"/>
    </source>
</evidence>
<dbReference type="SMART" id="SM00471">
    <property type="entry name" value="HDc"/>
    <property type="match status" value="1"/>
</dbReference>
<keyword evidence="9" id="KW-1185">Reference proteome</keyword>
<dbReference type="SMART" id="SM00954">
    <property type="entry name" value="RelA_SpoT"/>
    <property type="match status" value="1"/>
</dbReference>
<dbReference type="FunFam" id="3.10.20.30:FF:000002">
    <property type="entry name" value="GTP pyrophosphokinase (RelA/SpoT)"/>
    <property type="match status" value="1"/>
</dbReference>
<dbReference type="UniPathway" id="UPA00908">
    <property type="reaction ID" value="UER00884"/>
</dbReference>
<dbReference type="InterPro" id="IPR002912">
    <property type="entry name" value="ACT_dom"/>
</dbReference>
<dbReference type="InterPro" id="IPR033655">
    <property type="entry name" value="TGS_RelA/SpoT"/>
</dbReference>
<feature type="domain" description="HD" evidence="6">
    <location>
        <begin position="77"/>
        <end position="177"/>
    </location>
</feature>
<dbReference type="NCBIfam" id="TIGR00691">
    <property type="entry name" value="spoT_relA"/>
    <property type="match status" value="1"/>
</dbReference>
<dbReference type="Gene3D" id="1.10.3210.10">
    <property type="entry name" value="Hypothetical protein af1432"/>
    <property type="match status" value="1"/>
</dbReference>
<dbReference type="PROSITE" id="PS51880">
    <property type="entry name" value="TGS"/>
    <property type="match status" value="1"/>
</dbReference>
<dbReference type="Pfam" id="PF02824">
    <property type="entry name" value="TGS"/>
    <property type="match status" value="1"/>
</dbReference>
<dbReference type="GO" id="GO:0005886">
    <property type="term" value="C:plasma membrane"/>
    <property type="evidence" value="ECO:0007669"/>
    <property type="project" value="TreeGrafter"/>
</dbReference>
<dbReference type="InterPro" id="IPR004811">
    <property type="entry name" value="RelA/Spo_fam"/>
</dbReference>
<dbReference type="CDD" id="cd01668">
    <property type="entry name" value="TGS_RSH"/>
    <property type="match status" value="1"/>
</dbReference>
<evidence type="ECO:0000259" key="6">
    <source>
        <dbReference type="PROSITE" id="PS51831"/>
    </source>
</evidence>
<dbReference type="FunFam" id="3.30.460.10:FF:000001">
    <property type="entry name" value="GTP pyrophosphokinase RelA"/>
    <property type="match status" value="1"/>
</dbReference>
<dbReference type="PROSITE" id="PS51831">
    <property type="entry name" value="HD"/>
    <property type="match status" value="1"/>
</dbReference>
<dbReference type="Proteomes" id="UP000460257">
    <property type="component" value="Unassembled WGS sequence"/>
</dbReference>
<dbReference type="InterPro" id="IPR045865">
    <property type="entry name" value="ACT-like_dom_sf"/>
</dbReference>
<evidence type="ECO:0000259" key="5">
    <source>
        <dbReference type="PROSITE" id="PS51671"/>
    </source>
</evidence>
<dbReference type="CDD" id="cd04876">
    <property type="entry name" value="ACT_RelA-SpoT"/>
    <property type="match status" value="1"/>
</dbReference>
<comment type="catalytic activity">
    <reaction evidence="3">
        <text>GTP + ATP = guanosine 3'-diphosphate 5'-triphosphate + AMP</text>
        <dbReference type="Rhea" id="RHEA:22088"/>
        <dbReference type="ChEBI" id="CHEBI:30616"/>
        <dbReference type="ChEBI" id="CHEBI:37565"/>
        <dbReference type="ChEBI" id="CHEBI:142410"/>
        <dbReference type="ChEBI" id="CHEBI:456215"/>
        <dbReference type="EC" id="2.7.6.5"/>
    </reaction>
</comment>
<sequence>MSDVTSKDFEKLEEKISKPNRSIVATHDFENPEDLYKELIDKVRKYHPNGDISIIEKAYKLAKEAHKDQKRKSGEPYIIHPLSVATILADLEMDKESIAAGLLHDVVEDTDVTREQIASEFGEEIAELVDGVTKLGQVPLDADKVEVQAENLRKMFLAMAKDIRVIIIKLADRLHNMRTLKYMTPAKQKEKARETIEIYSPLAQRLGISRIKIELDDLSLKYLEPEAYYDLVEQIAQRKSERDAYVQRLVNDVKKYISDADITATVEGRAKHFFSIYKKMVNQHKTLDQIYDLFAIRIIVDNVKDCYAALGVIHENYKPIPGRFKDYIAMPKPNMYQSLHTTLIGPNGTPFEIQIRTWEMHRTSEYGIAAHWKYKESGEGATINREEAKLSWLRQILEWQRDMSDNREFVSLLKNDLNLFSDTVFCFTPRGDVKNLPAGSTPIDFAYNIHSAVGNKMVGAKVNGKLVPIDYKIKNGDRIDIITSQNSRGPSRDWLNIVKSAQAKSKINQWFRSITKDENIQKGQELLVENAKSKGIELSVINKPKYQERVLRRYGFHDWNSVLASIGQGSLKEGAVINKMEDGYKKDHPLTLTDEDILEAHNPDAPVDHEHPQVEEKVKKKKSKSGIIVNGLYDASVRFSKCCNPVPGDEIVGFVTRGRGVSIHRTDCINIINMPESDKSRLIEAEWQPELLEDKKEKESFLAEIHIYGHNRTGLLVDITKIFTEREIDIRSIHSKTSKQGIATIDLSFLVKNRSELDDICSKIRQIESIIDIQRASGR</sequence>
<dbReference type="Gene3D" id="3.30.70.260">
    <property type="match status" value="1"/>
</dbReference>
<reference evidence="8" key="1">
    <citation type="journal article" date="2020" name="Appl. Environ. Microbiol.">
        <title>Medium-Chain Fatty Acid Synthesis by 'Candidatus Weimeria bifida' gen. nov., sp. nov., and 'Candidatus Pseudoramibacter fermentans' sp. nov.</title>
        <authorList>
            <person name="Scarborough M.J."/>
            <person name="Myers K.S."/>
            <person name="Donohue T.J."/>
            <person name="Noguera D.R."/>
        </authorList>
    </citation>
    <scope>NUCLEOTIDE SEQUENCE</scope>
    <source>
        <strain evidence="8">LCO1.1</strain>
    </source>
</reference>
<dbReference type="Pfam" id="PF13328">
    <property type="entry name" value="HD_4"/>
    <property type="match status" value="1"/>
</dbReference>
<dbReference type="GO" id="GO:0016787">
    <property type="term" value="F:hydrolase activity"/>
    <property type="evidence" value="ECO:0007669"/>
    <property type="project" value="UniProtKB-KW"/>
</dbReference>
<dbReference type="SUPFAM" id="SSF109604">
    <property type="entry name" value="HD-domain/PDEase-like"/>
    <property type="match status" value="1"/>
</dbReference>
<comment type="pathway">
    <text evidence="1">Purine metabolism; ppGpp biosynthesis; ppGpp from GTP: step 1/2.</text>
</comment>
<organism evidence="8 9">
    <name type="scientific">Candidatus Weimeria bifida</name>
    <dbReference type="NCBI Taxonomy" id="2599074"/>
    <lineage>
        <taxon>Bacteria</taxon>
        <taxon>Bacillati</taxon>
        <taxon>Bacillota</taxon>
        <taxon>Clostridia</taxon>
        <taxon>Lachnospirales</taxon>
        <taxon>Lachnospiraceae</taxon>
        <taxon>Candidatus Weimeria</taxon>
    </lineage>
</organism>
<dbReference type="InterPro" id="IPR012676">
    <property type="entry name" value="TGS-like"/>
</dbReference>